<keyword evidence="3" id="KW-1185">Reference proteome</keyword>
<evidence type="ECO:0000256" key="1">
    <source>
        <dbReference type="SAM" id="SignalP"/>
    </source>
</evidence>
<accession>A0A8J6PY07</accession>
<gene>
    <name evidence="2" type="ORF">ICJ83_01880</name>
</gene>
<dbReference type="RefSeq" id="WP_188228657.1">
    <property type="nucleotide sequence ID" value="NZ_JACVXB010000001.1"/>
</dbReference>
<feature type="chain" id="PRO_5035320897" description="Antibiotic biosynthesis monooxygenase" evidence="1">
    <location>
        <begin position="26"/>
        <end position="273"/>
    </location>
</feature>
<dbReference type="Proteomes" id="UP000600588">
    <property type="component" value="Unassembled WGS sequence"/>
</dbReference>
<name>A0A8J6PY07_9FLAO</name>
<dbReference type="AlphaFoldDB" id="A0A8J6PY07"/>
<evidence type="ECO:0000313" key="3">
    <source>
        <dbReference type="Proteomes" id="UP000600588"/>
    </source>
</evidence>
<organism evidence="2 3">
    <name type="scientific">Aestuariibaculum sediminum</name>
    <dbReference type="NCBI Taxonomy" id="2770637"/>
    <lineage>
        <taxon>Bacteria</taxon>
        <taxon>Pseudomonadati</taxon>
        <taxon>Bacteroidota</taxon>
        <taxon>Flavobacteriia</taxon>
        <taxon>Flavobacteriales</taxon>
        <taxon>Flavobacteriaceae</taxon>
    </lineage>
</organism>
<reference evidence="2 3" key="1">
    <citation type="submission" date="2020-09" db="EMBL/GenBank/DDBJ databases">
        <title>TT11 complete genome.</title>
        <authorList>
            <person name="Wu Z."/>
        </authorList>
    </citation>
    <scope>NUCLEOTIDE SEQUENCE [LARGE SCALE GENOMIC DNA]</scope>
    <source>
        <strain evidence="2 3">TT11</strain>
    </source>
</reference>
<proteinExistence type="predicted"/>
<evidence type="ECO:0008006" key="4">
    <source>
        <dbReference type="Google" id="ProtNLM"/>
    </source>
</evidence>
<sequence>MKTTNQLFAAMLTLLFTLYATNLLAQGERPMYISVTKAHWNMNYEDFDMDTWKSVEKEYLEKVTKKNEHRMGFSVYLHQMTPSNSDILFVSVYKTWEDIAKAADKDEELAEAAWPDEAERKAFMKKQRAYYSPMHSDEIYYTLPNAKIVPEGNDDDLILYLRTTHWAFPSEYDEAELKSLMDENFEVFIKDNKLIKGYYPNRHAWGSDSTEIVEGYFLESLADLDKMFDSFSDLAEKKWPNESDRVARGKKMGKYFTPEHGDAVYKLVAELSK</sequence>
<evidence type="ECO:0000313" key="2">
    <source>
        <dbReference type="EMBL" id="MBD0830872.1"/>
    </source>
</evidence>
<comment type="caution">
    <text evidence="2">The sequence shown here is derived from an EMBL/GenBank/DDBJ whole genome shotgun (WGS) entry which is preliminary data.</text>
</comment>
<protein>
    <recommendedName>
        <fullName evidence="4">Antibiotic biosynthesis monooxygenase</fullName>
    </recommendedName>
</protein>
<feature type="signal peptide" evidence="1">
    <location>
        <begin position="1"/>
        <end position="25"/>
    </location>
</feature>
<dbReference type="EMBL" id="JACVXB010000001">
    <property type="protein sequence ID" value="MBD0830872.1"/>
    <property type="molecule type" value="Genomic_DNA"/>
</dbReference>
<keyword evidence="1" id="KW-0732">Signal</keyword>